<accession>A0ACD4NQZ6</accession>
<gene>
    <name evidence="1" type="ORF">OXU80_02170</name>
</gene>
<evidence type="ECO:0000313" key="2">
    <source>
        <dbReference type="Proteomes" id="UP001163223"/>
    </source>
</evidence>
<protein>
    <submittedName>
        <fullName evidence="1">Bax inhibitor-1/YccA family protein</fullName>
    </submittedName>
</protein>
<evidence type="ECO:0000313" key="1">
    <source>
        <dbReference type="EMBL" id="WAJ29075.1"/>
    </source>
</evidence>
<name>A0ACD4NQZ6_9HYPH</name>
<reference evidence="1" key="1">
    <citation type="submission" date="2022-11" db="EMBL/GenBank/DDBJ databases">
        <title>beta-Carotene-producing bacterium, Jeongeuplla avenae sp. nov., alleviates the salt stress of Arabidopsis seedlings.</title>
        <authorList>
            <person name="Jiang L."/>
            <person name="Lee J."/>
        </authorList>
    </citation>
    <scope>NUCLEOTIDE SEQUENCE</scope>
    <source>
        <strain evidence="1">DY_R2A_6</strain>
    </source>
</reference>
<proteinExistence type="predicted"/>
<keyword evidence="2" id="KW-1185">Reference proteome</keyword>
<sequence>MADYRNTGARTVPVAGSRVDASIDQGLRAYMLKVYNLMAAGLALTGVAAYGLFSVATTSDPNQAVAQINDTLLTSTGVAIYQSPLQWVLMLAPLAFVFFLSFRVHKMSVGAAQATFWLYAALVGLSLSSIFIIFTPDSIVQTFFATAAAFGALSLYGYTTRRDISGWGSFLFMGVIGIIIASLLNIFIQSDALAWAVSIIGVLVFAGLTAYDTQRIKEMYYVGDDAAVAGRKAVMGALTLYLDFINMFMFLLQLFGNRE</sequence>
<organism evidence="1 2">
    <name type="scientific">Antarcticirhabdus aurantiaca</name>
    <dbReference type="NCBI Taxonomy" id="2606717"/>
    <lineage>
        <taxon>Bacteria</taxon>
        <taxon>Pseudomonadati</taxon>
        <taxon>Pseudomonadota</taxon>
        <taxon>Alphaproteobacteria</taxon>
        <taxon>Hyphomicrobiales</taxon>
        <taxon>Aurantimonadaceae</taxon>
        <taxon>Antarcticirhabdus</taxon>
    </lineage>
</organism>
<dbReference type="EMBL" id="CP113520">
    <property type="protein sequence ID" value="WAJ29075.1"/>
    <property type="molecule type" value="Genomic_DNA"/>
</dbReference>
<dbReference type="Proteomes" id="UP001163223">
    <property type="component" value="Chromosome"/>
</dbReference>